<evidence type="ECO:0000256" key="4">
    <source>
        <dbReference type="ARBA" id="ARBA00023242"/>
    </source>
</evidence>
<keyword evidence="3" id="KW-0238">DNA-binding</keyword>
<feature type="compositionally biased region" description="Polar residues" evidence="5">
    <location>
        <begin position="137"/>
        <end position="146"/>
    </location>
</feature>
<dbReference type="EMBL" id="KV425649">
    <property type="protein sequence ID" value="KZT19126.1"/>
    <property type="molecule type" value="Genomic_DNA"/>
</dbReference>
<dbReference type="InParanoid" id="A0A165N3H2"/>
<feature type="region of interest" description="Disordered" evidence="5">
    <location>
        <begin position="1"/>
        <end position="27"/>
    </location>
</feature>
<dbReference type="PROSITE" id="PS00463">
    <property type="entry name" value="ZN2_CY6_FUNGAL_1"/>
    <property type="match status" value="1"/>
</dbReference>
<dbReference type="Gene3D" id="4.10.240.10">
    <property type="entry name" value="Zn(2)-C6 fungal-type DNA-binding domain"/>
    <property type="match status" value="1"/>
</dbReference>
<feature type="region of interest" description="Disordered" evidence="5">
    <location>
        <begin position="132"/>
        <end position="161"/>
    </location>
</feature>
<keyword evidence="8" id="KW-1185">Reference proteome</keyword>
<dbReference type="Proteomes" id="UP000076761">
    <property type="component" value="Unassembled WGS sequence"/>
</dbReference>
<accession>A0A165N3H2</accession>
<organism evidence="7 8">
    <name type="scientific">Neolentinus lepideus HHB14362 ss-1</name>
    <dbReference type="NCBI Taxonomy" id="1314782"/>
    <lineage>
        <taxon>Eukaryota</taxon>
        <taxon>Fungi</taxon>
        <taxon>Dikarya</taxon>
        <taxon>Basidiomycota</taxon>
        <taxon>Agaricomycotina</taxon>
        <taxon>Agaricomycetes</taxon>
        <taxon>Gloeophyllales</taxon>
        <taxon>Gloeophyllaceae</taxon>
        <taxon>Neolentinus</taxon>
    </lineage>
</organism>
<keyword evidence="2" id="KW-0479">Metal-binding</keyword>
<dbReference type="SMART" id="SM00066">
    <property type="entry name" value="GAL4"/>
    <property type="match status" value="1"/>
</dbReference>
<evidence type="ECO:0000256" key="1">
    <source>
        <dbReference type="ARBA" id="ARBA00004123"/>
    </source>
</evidence>
<protein>
    <recommendedName>
        <fullName evidence="6">Zn(2)-C6 fungal-type domain-containing protein</fullName>
    </recommendedName>
</protein>
<dbReference type="GO" id="GO:0005634">
    <property type="term" value="C:nucleus"/>
    <property type="evidence" value="ECO:0007669"/>
    <property type="project" value="UniProtKB-SubCell"/>
</dbReference>
<dbReference type="PANTHER" id="PTHR46910:SF3">
    <property type="entry name" value="HALOTOLERANCE PROTEIN 9-RELATED"/>
    <property type="match status" value="1"/>
</dbReference>
<dbReference type="STRING" id="1314782.A0A165N3H2"/>
<evidence type="ECO:0000256" key="3">
    <source>
        <dbReference type="ARBA" id="ARBA00023125"/>
    </source>
</evidence>
<proteinExistence type="predicted"/>
<dbReference type="SMART" id="SM00906">
    <property type="entry name" value="Fungal_trans"/>
    <property type="match status" value="1"/>
</dbReference>
<dbReference type="PROSITE" id="PS50048">
    <property type="entry name" value="ZN2_CY6_FUNGAL_2"/>
    <property type="match status" value="1"/>
</dbReference>
<dbReference type="FunCoup" id="A0A165N3H2">
    <property type="interactions" value="15"/>
</dbReference>
<dbReference type="InterPro" id="IPR001138">
    <property type="entry name" value="Zn2Cys6_DnaBD"/>
</dbReference>
<dbReference type="CDD" id="cd00067">
    <property type="entry name" value="GAL4"/>
    <property type="match status" value="1"/>
</dbReference>
<dbReference type="InterPro" id="IPR050987">
    <property type="entry name" value="AtrR-like"/>
</dbReference>
<gene>
    <name evidence="7" type="ORF">NEOLEDRAFT_1142476</name>
</gene>
<dbReference type="Pfam" id="PF04082">
    <property type="entry name" value="Fungal_trans"/>
    <property type="match status" value="1"/>
</dbReference>
<evidence type="ECO:0000256" key="2">
    <source>
        <dbReference type="ARBA" id="ARBA00022723"/>
    </source>
</evidence>
<dbReference type="AlphaFoldDB" id="A0A165N3H2"/>
<dbReference type="Pfam" id="PF00172">
    <property type="entry name" value="Zn_clus"/>
    <property type="match status" value="1"/>
</dbReference>
<sequence>MSDTLHPSNSDNGKNDGTSRKAKKPARACDLCRRKRIRCDGNQGPGNPCSNCVTFKSECTYDEPPKKHGPPKGYTRILEERVALLEDLLRDAGVDTAKALGGPLDKENIRRGVLPEHPSASHTAHYGSRHHLIGNDSVASPTQTHPNSTVNESESETSDDADIHHPMVDKLEGLSLNPMQERFLGKSSGYGLVRAVLIMKAQNTSENLEGSARQSDADTRKEFWTMQPWELSNYTERPPNYQFPEADLLQHLLTVYFENIHSTSPVLHWPSFRRSVHEGLHMRDHRFGAVVLMVCATASRYSNDPRVLLEGQASPQTSGWKWFNEVQAARKSLLAPTTLYDLQLYFLFTLFLLASSAPHAAWIAIGHAIRMAQDVGAHRRKFYGDKRTVKSELWKRAFWVLVVHDRGLSAALGRHYTLSPEDIDTDFPIECDDEYWITADPNEAFKQPPGKPSRIGYFICTLKLNNILCDMLRTLYLDHRHKSSPRRSAEEHRHHQQMMEDMDSALNDWFDAMPNHLRWMPLNGDPITFRQSAMLHIAYYRNQILVHRPFISLQSSSPLSMSCMAICSNAARCIINIADVMRAKGNYSPSTIAPILTAATVLLLQIFGQKPSETLVDSEKAMIEVRKVLDVLETLEERWPIAGTCGDILRGLATIGKLPLPPPRSTFKRHRDTDLPVSSDRIPIRDPTAEQMPKASVSETSEQSYAPTQFSDVASSSQLPINTCRRSSDCPLASPSRTKLSFEGTLSNDCLSSYCSYPGAQSNPEFNSANSRPSGLASTEEMLALSYLSSPSGLSPSLDQGSESAMLDDFMSNIANPNLNASYQHEFYTGNWQGNASGDSPWMNGTASRMSGFDGIITPMWSTMSTETDFVEWGPYLRGGHDAGGGHPSQTGPLQ</sequence>
<dbReference type="GO" id="GO:0008270">
    <property type="term" value="F:zinc ion binding"/>
    <property type="evidence" value="ECO:0007669"/>
    <property type="project" value="InterPro"/>
</dbReference>
<feature type="domain" description="Zn(2)-C6 fungal-type" evidence="6">
    <location>
        <begin position="28"/>
        <end position="61"/>
    </location>
</feature>
<dbReference type="InterPro" id="IPR036864">
    <property type="entry name" value="Zn2-C6_fun-type_DNA-bd_sf"/>
</dbReference>
<evidence type="ECO:0000313" key="7">
    <source>
        <dbReference type="EMBL" id="KZT19126.1"/>
    </source>
</evidence>
<dbReference type="GO" id="GO:0003677">
    <property type="term" value="F:DNA binding"/>
    <property type="evidence" value="ECO:0007669"/>
    <property type="project" value="UniProtKB-KW"/>
</dbReference>
<evidence type="ECO:0000256" key="5">
    <source>
        <dbReference type="SAM" id="MobiDB-lite"/>
    </source>
</evidence>
<evidence type="ECO:0000313" key="8">
    <source>
        <dbReference type="Proteomes" id="UP000076761"/>
    </source>
</evidence>
<name>A0A165N3H2_9AGAM</name>
<evidence type="ECO:0000259" key="6">
    <source>
        <dbReference type="PROSITE" id="PS50048"/>
    </source>
</evidence>
<feature type="compositionally biased region" description="Polar residues" evidence="5">
    <location>
        <begin position="1"/>
        <end position="12"/>
    </location>
</feature>
<dbReference type="OrthoDB" id="4456959at2759"/>
<dbReference type="CDD" id="cd12148">
    <property type="entry name" value="fungal_TF_MHR"/>
    <property type="match status" value="1"/>
</dbReference>
<dbReference type="InterPro" id="IPR007219">
    <property type="entry name" value="XnlR_reg_dom"/>
</dbReference>
<comment type="subcellular location">
    <subcellularLocation>
        <location evidence="1">Nucleus</location>
    </subcellularLocation>
</comment>
<dbReference type="SUPFAM" id="SSF57701">
    <property type="entry name" value="Zn2/Cys6 DNA-binding domain"/>
    <property type="match status" value="1"/>
</dbReference>
<keyword evidence="4" id="KW-0539">Nucleus</keyword>
<dbReference type="GO" id="GO:0006351">
    <property type="term" value="P:DNA-templated transcription"/>
    <property type="evidence" value="ECO:0007669"/>
    <property type="project" value="InterPro"/>
</dbReference>
<feature type="compositionally biased region" description="Polar residues" evidence="5">
    <location>
        <begin position="697"/>
        <end position="713"/>
    </location>
</feature>
<reference evidence="7 8" key="1">
    <citation type="journal article" date="2016" name="Mol. Biol. Evol.">
        <title>Comparative Genomics of Early-Diverging Mushroom-Forming Fungi Provides Insights into the Origins of Lignocellulose Decay Capabilities.</title>
        <authorList>
            <person name="Nagy L.G."/>
            <person name="Riley R."/>
            <person name="Tritt A."/>
            <person name="Adam C."/>
            <person name="Daum C."/>
            <person name="Floudas D."/>
            <person name="Sun H."/>
            <person name="Yadav J.S."/>
            <person name="Pangilinan J."/>
            <person name="Larsson K.H."/>
            <person name="Matsuura K."/>
            <person name="Barry K."/>
            <person name="Labutti K."/>
            <person name="Kuo R."/>
            <person name="Ohm R.A."/>
            <person name="Bhattacharya S.S."/>
            <person name="Shirouzu T."/>
            <person name="Yoshinaga Y."/>
            <person name="Martin F.M."/>
            <person name="Grigoriev I.V."/>
            <person name="Hibbett D.S."/>
        </authorList>
    </citation>
    <scope>NUCLEOTIDE SEQUENCE [LARGE SCALE GENOMIC DNA]</scope>
    <source>
        <strain evidence="7 8">HHB14362 ss-1</strain>
    </source>
</reference>
<dbReference type="GO" id="GO:0000981">
    <property type="term" value="F:DNA-binding transcription factor activity, RNA polymerase II-specific"/>
    <property type="evidence" value="ECO:0007669"/>
    <property type="project" value="InterPro"/>
</dbReference>
<feature type="region of interest" description="Disordered" evidence="5">
    <location>
        <begin position="661"/>
        <end position="713"/>
    </location>
</feature>
<dbReference type="PANTHER" id="PTHR46910">
    <property type="entry name" value="TRANSCRIPTION FACTOR PDR1"/>
    <property type="match status" value="1"/>
</dbReference>